<dbReference type="PANTHER" id="PTHR46046:SF5">
    <property type="entry name" value="PEPTIDYLPROLYL ISOMERASE"/>
    <property type="match status" value="1"/>
</dbReference>
<keyword evidence="2" id="KW-0413">Isomerase</keyword>
<keyword evidence="1" id="KW-0677">Repeat</keyword>
<dbReference type="SUPFAM" id="SSF54534">
    <property type="entry name" value="FKBP-like"/>
    <property type="match status" value="1"/>
</dbReference>
<dbReference type="Gene3D" id="3.10.50.40">
    <property type="match status" value="1"/>
</dbReference>
<keyword evidence="5" id="KW-1185">Reference proteome</keyword>
<name>A0A0N4YNK5_NIPBR</name>
<dbReference type="InterPro" id="IPR046357">
    <property type="entry name" value="PPIase_dom_sf"/>
</dbReference>
<dbReference type="STRING" id="27835.A0A0N4YNK5"/>
<protein>
    <recommendedName>
        <fullName evidence="2">peptidylprolyl isomerase</fullName>
        <ecNumber evidence="2">5.2.1.8</ecNumber>
    </recommendedName>
</protein>
<organism evidence="6">
    <name type="scientific">Nippostrongylus brasiliensis</name>
    <name type="common">Rat hookworm</name>
    <dbReference type="NCBI Taxonomy" id="27835"/>
    <lineage>
        <taxon>Eukaryota</taxon>
        <taxon>Metazoa</taxon>
        <taxon>Ecdysozoa</taxon>
        <taxon>Nematoda</taxon>
        <taxon>Chromadorea</taxon>
        <taxon>Rhabditida</taxon>
        <taxon>Rhabditina</taxon>
        <taxon>Rhabditomorpha</taxon>
        <taxon>Strongyloidea</taxon>
        <taxon>Heligmosomidae</taxon>
        <taxon>Nippostrongylus</taxon>
    </lineage>
</organism>
<dbReference type="EMBL" id="UYSL01023683">
    <property type="protein sequence ID" value="VDL82540.1"/>
    <property type="molecule type" value="Genomic_DNA"/>
</dbReference>
<evidence type="ECO:0000313" key="6">
    <source>
        <dbReference type="WBParaSite" id="NBR_0001881701-mRNA-1"/>
    </source>
</evidence>
<proteinExistence type="predicted"/>
<evidence type="ECO:0000259" key="3">
    <source>
        <dbReference type="PROSITE" id="PS50059"/>
    </source>
</evidence>
<evidence type="ECO:0000256" key="1">
    <source>
        <dbReference type="ARBA" id="ARBA00022737"/>
    </source>
</evidence>
<evidence type="ECO:0000313" key="4">
    <source>
        <dbReference type="EMBL" id="VDL82540.1"/>
    </source>
</evidence>
<dbReference type="OMA" id="PDGCQVI"/>
<gene>
    <name evidence="4" type="ORF">NBR_LOCUS18815</name>
</gene>
<dbReference type="PANTHER" id="PTHR46046">
    <property type="entry name" value="PEPTIDYLPROLYL ISOMERASE"/>
    <property type="match status" value="1"/>
</dbReference>
<dbReference type="InterPro" id="IPR051989">
    <property type="entry name" value="FKBP-like_isomerase"/>
</dbReference>
<dbReference type="GO" id="GO:0003755">
    <property type="term" value="F:peptidyl-prolyl cis-trans isomerase activity"/>
    <property type="evidence" value="ECO:0007669"/>
    <property type="project" value="UniProtKB-KW"/>
</dbReference>
<evidence type="ECO:0000313" key="5">
    <source>
        <dbReference type="Proteomes" id="UP000271162"/>
    </source>
</evidence>
<dbReference type="EC" id="5.2.1.8" evidence="2"/>
<dbReference type="Proteomes" id="UP000271162">
    <property type="component" value="Unassembled WGS sequence"/>
</dbReference>
<dbReference type="GO" id="GO:0005783">
    <property type="term" value="C:endoplasmic reticulum"/>
    <property type="evidence" value="ECO:0007669"/>
    <property type="project" value="TreeGrafter"/>
</dbReference>
<dbReference type="InterPro" id="IPR001179">
    <property type="entry name" value="PPIase_FKBP_dom"/>
</dbReference>
<evidence type="ECO:0000256" key="2">
    <source>
        <dbReference type="PROSITE-ProRule" id="PRU00277"/>
    </source>
</evidence>
<accession>A0A0N4YNK5</accession>
<dbReference type="PROSITE" id="PS50059">
    <property type="entry name" value="FKBP_PPIASE"/>
    <property type="match status" value="1"/>
</dbReference>
<keyword evidence="2" id="KW-0697">Rotamase</keyword>
<dbReference type="WBParaSite" id="NBR_0001881701-mRNA-1">
    <property type="protein sequence ID" value="NBR_0001881701-mRNA-1"/>
    <property type="gene ID" value="NBR_0001881701"/>
</dbReference>
<dbReference type="AlphaFoldDB" id="A0A0N4YNK5"/>
<feature type="domain" description="PPIase FKBP-type" evidence="3">
    <location>
        <begin position="1"/>
        <end position="49"/>
    </location>
</feature>
<comment type="catalytic activity">
    <reaction evidence="2">
        <text>[protein]-peptidylproline (omega=180) = [protein]-peptidylproline (omega=0)</text>
        <dbReference type="Rhea" id="RHEA:16237"/>
        <dbReference type="Rhea" id="RHEA-COMP:10747"/>
        <dbReference type="Rhea" id="RHEA-COMP:10748"/>
        <dbReference type="ChEBI" id="CHEBI:83833"/>
        <dbReference type="ChEBI" id="CHEBI:83834"/>
        <dbReference type="EC" id="5.2.1.8"/>
    </reaction>
</comment>
<reference evidence="4 5" key="2">
    <citation type="submission" date="2018-11" db="EMBL/GenBank/DDBJ databases">
        <authorList>
            <consortium name="Pathogen Informatics"/>
        </authorList>
    </citation>
    <scope>NUCLEOTIDE SEQUENCE [LARGE SCALE GENOMIC DNA]</scope>
</reference>
<sequence>MEIGMEGMCEGERRKLVIPSELGYGEKGRPPRIPGNAPLHFEIVLEKIIRSEKTEL</sequence>
<dbReference type="Pfam" id="PF00254">
    <property type="entry name" value="FKBP_C"/>
    <property type="match status" value="1"/>
</dbReference>
<reference evidence="6" key="1">
    <citation type="submission" date="2017-02" db="UniProtKB">
        <authorList>
            <consortium name="WormBaseParasite"/>
        </authorList>
    </citation>
    <scope>IDENTIFICATION</scope>
</reference>